<dbReference type="Gene3D" id="3.40.50.720">
    <property type="entry name" value="NAD(P)-binding Rossmann-like Domain"/>
    <property type="match status" value="1"/>
</dbReference>
<dbReference type="Gene3D" id="1.10.1040.10">
    <property type="entry name" value="N-(1-d-carboxylethyl)-l-norvaline Dehydrogenase, domain 2"/>
    <property type="match status" value="1"/>
</dbReference>
<dbReference type="SUPFAM" id="SSF51735">
    <property type="entry name" value="NAD(P)-binding Rossmann-fold domains"/>
    <property type="match status" value="1"/>
</dbReference>
<dbReference type="Pfam" id="PF02558">
    <property type="entry name" value="ApbA"/>
    <property type="match status" value="1"/>
</dbReference>
<proteinExistence type="inferred from homology"/>
<dbReference type="EMBL" id="JARMAB010000004">
    <property type="protein sequence ID" value="MED1202176.1"/>
    <property type="molecule type" value="Genomic_DNA"/>
</dbReference>
<dbReference type="InterPro" id="IPR036291">
    <property type="entry name" value="NAD(P)-bd_dom_sf"/>
</dbReference>
<evidence type="ECO:0000256" key="11">
    <source>
        <dbReference type="RuleBase" id="RU362068"/>
    </source>
</evidence>
<evidence type="ECO:0000256" key="2">
    <source>
        <dbReference type="ARBA" id="ARBA00004994"/>
    </source>
</evidence>
<protein>
    <recommendedName>
        <fullName evidence="5 11">2-dehydropantoate 2-reductase</fullName>
        <ecNumber evidence="4 11">1.1.1.169</ecNumber>
    </recommendedName>
    <alternativeName>
        <fullName evidence="9 11">Ketopantoate reductase</fullName>
    </alternativeName>
</protein>
<name>A0ABU6MDR9_9BACI</name>
<dbReference type="InterPro" id="IPR013752">
    <property type="entry name" value="KPA_reductase"/>
</dbReference>
<evidence type="ECO:0000256" key="8">
    <source>
        <dbReference type="ARBA" id="ARBA00023002"/>
    </source>
</evidence>
<evidence type="ECO:0000256" key="7">
    <source>
        <dbReference type="ARBA" id="ARBA00022857"/>
    </source>
</evidence>
<evidence type="ECO:0000313" key="15">
    <source>
        <dbReference type="Proteomes" id="UP001341444"/>
    </source>
</evidence>
<dbReference type="InterPro" id="IPR003710">
    <property type="entry name" value="ApbA"/>
</dbReference>
<comment type="function">
    <text evidence="1 11">Catalyzes the NADPH-dependent reduction of ketopantoate into pantoic acid.</text>
</comment>
<keyword evidence="15" id="KW-1185">Reference proteome</keyword>
<dbReference type="EC" id="1.1.1.169" evidence="4 11"/>
<evidence type="ECO:0000256" key="1">
    <source>
        <dbReference type="ARBA" id="ARBA00002919"/>
    </source>
</evidence>
<dbReference type="InterPro" id="IPR013332">
    <property type="entry name" value="KPR_N"/>
</dbReference>
<evidence type="ECO:0000256" key="10">
    <source>
        <dbReference type="ARBA" id="ARBA00048793"/>
    </source>
</evidence>
<dbReference type="Proteomes" id="UP001341444">
    <property type="component" value="Unassembled WGS sequence"/>
</dbReference>
<comment type="catalytic activity">
    <reaction evidence="10 11">
        <text>(R)-pantoate + NADP(+) = 2-dehydropantoate + NADPH + H(+)</text>
        <dbReference type="Rhea" id="RHEA:16233"/>
        <dbReference type="ChEBI" id="CHEBI:11561"/>
        <dbReference type="ChEBI" id="CHEBI:15378"/>
        <dbReference type="ChEBI" id="CHEBI:15980"/>
        <dbReference type="ChEBI" id="CHEBI:57783"/>
        <dbReference type="ChEBI" id="CHEBI:58349"/>
        <dbReference type="EC" id="1.1.1.169"/>
    </reaction>
</comment>
<dbReference type="RefSeq" id="WP_066264836.1">
    <property type="nucleotide sequence ID" value="NZ_JARMAB010000004.1"/>
</dbReference>
<dbReference type="NCBIfam" id="NF005093">
    <property type="entry name" value="PRK06522.2-4"/>
    <property type="match status" value="1"/>
</dbReference>
<reference evidence="14 15" key="1">
    <citation type="submission" date="2023-03" db="EMBL/GenBank/DDBJ databases">
        <title>Bacillus Genome Sequencing.</title>
        <authorList>
            <person name="Dunlap C."/>
        </authorList>
    </citation>
    <scope>NUCLEOTIDE SEQUENCE [LARGE SCALE GENOMIC DNA]</scope>
    <source>
        <strain evidence="14 15">B-23453</strain>
    </source>
</reference>
<dbReference type="GO" id="GO:0008677">
    <property type="term" value="F:2-dehydropantoate 2-reductase activity"/>
    <property type="evidence" value="ECO:0007669"/>
    <property type="project" value="UniProtKB-EC"/>
</dbReference>
<dbReference type="NCBIfam" id="TIGR00745">
    <property type="entry name" value="apbA_panE"/>
    <property type="match status" value="1"/>
</dbReference>
<sequence length="298" mass="33507">MKIGVIGGGSIGLLFGAYLSRKNKVTLFTRTEGQAIDLKEKGVSVLVDGKPSFKGHIEASHDFKDLDRQDLIIITVKHYHLQDIEVNLKGLPEDIPLLFLQNGMGHLKFIDGLPQKNIFVGTVEHGALRMAPAEVSHNGIGKTNVALYKGNKKTLEELLSIEQRNFCFHFERDFNTMLVRKLLVNALINPLTAILNVPNGELIANKHYYHLYLELFNEIVPVFPGIDKNEMLNEITAICKKTAKNRSSMLKDLDHHTETEIDSILGFILEKAEALKIKLPITLAIYQMVKGKEEEKEV</sequence>
<dbReference type="SUPFAM" id="SSF48179">
    <property type="entry name" value="6-phosphogluconate dehydrogenase C-terminal domain-like"/>
    <property type="match status" value="1"/>
</dbReference>
<evidence type="ECO:0000259" key="12">
    <source>
        <dbReference type="Pfam" id="PF02558"/>
    </source>
</evidence>
<accession>A0ABU6MDR9</accession>
<evidence type="ECO:0000256" key="6">
    <source>
        <dbReference type="ARBA" id="ARBA00022655"/>
    </source>
</evidence>
<dbReference type="InterPro" id="IPR050838">
    <property type="entry name" value="Ketopantoate_reductase"/>
</dbReference>
<comment type="pathway">
    <text evidence="2 11">Cofactor biosynthesis; (R)-pantothenate biosynthesis; (R)-pantoate from 3-methyl-2-oxobutanoate: step 2/2.</text>
</comment>
<evidence type="ECO:0000256" key="3">
    <source>
        <dbReference type="ARBA" id="ARBA00007870"/>
    </source>
</evidence>
<keyword evidence="6 11" id="KW-0566">Pantothenate biosynthesis</keyword>
<evidence type="ECO:0000256" key="4">
    <source>
        <dbReference type="ARBA" id="ARBA00013014"/>
    </source>
</evidence>
<dbReference type="Pfam" id="PF08546">
    <property type="entry name" value="ApbA_C"/>
    <property type="match status" value="1"/>
</dbReference>
<comment type="caution">
    <text evidence="14">The sequence shown here is derived from an EMBL/GenBank/DDBJ whole genome shotgun (WGS) entry which is preliminary data.</text>
</comment>
<organism evidence="14 15">
    <name type="scientific">Heyndrickxia acidicola</name>
    <dbReference type="NCBI Taxonomy" id="209389"/>
    <lineage>
        <taxon>Bacteria</taxon>
        <taxon>Bacillati</taxon>
        <taxon>Bacillota</taxon>
        <taxon>Bacilli</taxon>
        <taxon>Bacillales</taxon>
        <taxon>Bacillaceae</taxon>
        <taxon>Heyndrickxia</taxon>
    </lineage>
</organism>
<gene>
    <name evidence="14" type="ORF">P4T90_03600</name>
</gene>
<dbReference type="InterPro" id="IPR013328">
    <property type="entry name" value="6PGD_dom2"/>
</dbReference>
<feature type="domain" description="Ketopantoate reductase N-terminal" evidence="12">
    <location>
        <begin position="3"/>
        <end position="148"/>
    </location>
</feature>
<dbReference type="InterPro" id="IPR008927">
    <property type="entry name" value="6-PGluconate_DH-like_C_sf"/>
</dbReference>
<keyword evidence="8 11" id="KW-0560">Oxidoreductase</keyword>
<keyword evidence="7 11" id="KW-0521">NADP</keyword>
<comment type="similarity">
    <text evidence="3 11">Belongs to the ketopantoate reductase family.</text>
</comment>
<dbReference type="PANTHER" id="PTHR43765:SF2">
    <property type="entry name" value="2-DEHYDROPANTOATE 2-REDUCTASE"/>
    <property type="match status" value="1"/>
</dbReference>
<evidence type="ECO:0000256" key="9">
    <source>
        <dbReference type="ARBA" id="ARBA00032024"/>
    </source>
</evidence>
<dbReference type="PANTHER" id="PTHR43765">
    <property type="entry name" value="2-DEHYDROPANTOATE 2-REDUCTASE-RELATED"/>
    <property type="match status" value="1"/>
</dbReference>
<evidence type="ECO:0000256" key="5">
    <source>
        <dbReference type="ARBA" id="ARBA00019465"/>
    </source>
</evidence>
<evidence type="ECO:0000259" key="13">
    <source>
        <dbReference type="Pfam" id="PF08546"/>
    </source>
</evidence>
<feature type="domain" description="Ketopantoate reductase C-terminal" evidence="13">
    <location>
        <begin position="173"/>
        <end position="293"/>
    </location>
</feature>
<evidence type="ECO:0000313" key="14">
    <source>
        <dbReference type="EMBL" id="MED1202176.1"/>
    </source>
</evidence>